<evidence type="ECO:0000313" key="5">
    <source>
        <dbReference type="EMBL" id="RFU87566.1"/>
    </source>
</evidence>
<keyword evidence="6" id="KW-1185">Reference proteome</keyword>
<dbReference type="GO" id="GO:0043190">
    <property type="term" value="C:ATP-binding cassette (ABC) transporter complex"/>
    <property type="evidence" value="ECO:0007669"/>
    <property type="project" value="InterPro"/>
</dbReference>
<evidence type="ECO:0000256" key="1">
    <source>
        <dbReference type="ARBA" id="ARBA00005695"/>
    </source>
</evidence>
<feature type="domain" description="Solute-binding protein family 5" evidence="4">
    <location>
        <begin position="99"/>
        <end position="433"/>
    </location>
</feature>
<dbReference type="Gene3D" id="3.10.105.10">
    <property type="entry name" value="Dipeptide-binding Protein, Domain 3"/>
    <property type="match status" value="1"/>
</dbReference>
<dbReference type="Proteomes" id="UP000263094">
    <property type="component" value="Unassembled WGS sequence"/>
</dbReference>
<dbReference type="GO" id="GO:1904680">
    <property type="term" value="F:peptide transmembrane transporter activity"/>
    <property type="evidence" value="ECO:0007669"/>
    <property type="project" value="TreeGrafter"/>
</dbReference>
<accession>A0A372M9H1</accession>
<evidence type="ECO:0000259" key="4">
    <source>
        <dbReference type="Pfam" id="PF00496"/>
    </source>
</evidence>
<dbReference type="SUPFAM" id="SSF53850">
    <property type="entry name" value="Periplasmic binding protein-like II"/>
    <property type="match status" value="1"/>
</dbReference>
<organism evidence="5 6">
    <name type="scientific">Streptomyces triticagri</name>
    <dbReference type="NCBI Taxonomy" id="2293568"/>
    <lineage>
        <taxon>Bacteria</taxon>
        <taxon>Bacillati</taxon>
        <taxon>Actinomycetota</taxon>
        <taxon>Actinomycetes</taxon>
        <taxon>Kitasatosporales</taxon>
        <taxon>Streptomycetaceae</taxon>
        <taxon>Streptomyces</taxon>
    </lineage>
</organism>
<evidence type="ECO:0000256" key="3">
    <source>
        <dbReference type="ARBA" id="ARBA00022729"/>
    </source>
</evidence>
<dbReference type="EMBL" id="QUAK01000027">
    <property type="protein sequence ID" value="RFU87566.1"/>
    <property type="molecule type" value="Genomic_DNA"/>
</dbReference>
<dbReference type="InterPro" id="IPR000914">
    <property type="entry name" value="SBP_5_dom"/>
</dbReference>
<gene>
    <name evidence="5" type="ORF">DY218_06310</name>
</gene>
<dbReference type="PIRSF" id="PIRSF002741">
    <property type="entry name" value="MppA"/>
    <property type="match status" value="1"/>
</dbReference>
<dbReference type="PANTHER" id="PTHR30290">
    <property type="entry name" value="PERIPLASMIC BINDING COMPONENT OF ABC TRANSPORTER"/>
    <property type="match status" value="1"/>
</dbReference>
<dbReference type="InterPro" id="IPR039424">
    <property type="entry name" value="SBP_5"/>
</dbReference>
<comment type="similarity">
    <text evidence="1">Belongs to the bacterial solute-binding protein 5 family.</text>
</comment>
<comment type="caution">
    <text evidence="5">The sequence shown here is derived from an EMBL/GenBank/DDBJ whole genome shotgun (WGS) entry which is preliminary data.</text>
</comment>
<dbReference type="CDD" id="cd00995">
    <property type="entry name" value="PBP2_NikA_DppA_OppA_like"/>
    <property type="match status" value="1"/>
</dbReference>
<dbReference type="GO" id="GO:0042597">
    <property type="term" value="C:periplasmic space"/>
    <property type="evidence" value="ECO:0007669"/>
    <property type="project" value="UniProtKB-ARBA"/>
</dbReference>
<evidence type="ECO:0000256" key="2">
    <source>
        <dbReference type="ARBA" id="ARBA00022448"/>
    </source>
</evidence>
<dbReference type="AlphaFoldDB" id="A0A372M9H1"/>
<dbReference type="GO" id="GO:0015833">
    <property type="term" value="P:peptide transport"/>
    <property type="evidence" value="ECO:0007669"/>
    <property type="project" value="TreeGrafter"/>
</dbReference>
<dbReference type="PANTHER" id="PTHR30290:SF9">
    <property type="entry name" value="OLIGOPEPTIDE-BINDING PROTEIN APPA"/>
    <property type="match status" value="1"/>
</dbReference>
<dbReference type="InterPro" id="IPR030678">
    <property type="entry name" value="Peptide/Ni-bd"/>
</dbReference>
<dbReference type="Gene3D" id="3.40.190.10">
    <property type="entry name" value="Periplasmic binding protein-like II"/>
    <property type="match status" value="1"/>
</dbReference>
<dbReference type="RefSeq" id="WP_128554909.1">
    <property type="nucleotide sequence ID" value="NZ_QUAK01000027.1"/>
</dbReference>
<dbReference type="PROSITE" id="PS51318">
    <property type="entry name" value="TAT"/>
    <property type="match status" value="1"/>
</dbReference>
<name>A0A372M9H1_9ACTN</name>
<proteinExistence type="inferred from homology"/>
<dbReference type="InterPro" id="IPR006311">
    <property type="entry name" value="TAT_signal"/>
</dbReference>
<keyword evidence="2" id="KW-0813">Transport</keyword>
<protein>
    <submittedName>
        <fullName evidence="5">ABC transporter substrate-binding protein</fullName>
    </submittedName>
</protein>
<dbReference type="Pfam" id="PF00496">
    <property type="entry name" value="SBP_bac_5"/>
    <property type="match status" value="1"/>
</dbReference>
<dbReference type="OrthoDB" id="9046151at2"/>
<keyword evidence="3" id="KW-0732">Signal</keyword>
<sequence length="532" mass="58279">MRVHAPPASPAHPQLPSRRATLRAAGAGALALGATGGLTACRSAVSVAAGEGGARRGGSLTVGIHVDFTPALLFTQSDQALQQRLIYNTLIRYDEKLRPQPELARSWQYADDGRSITLKLRDDVTFHDGRAFTADDVIFAVENLRKPERSAQLASTARAVTGFQKRGEHELVLKLAHPVANLFDLFEFMIITDRHTLDDALKGRRLNGTGPFRFDRWRPGTGVRLSRNDRYWIPDRPYLDSVELRVYSHPDALLSALRSGQAQLSYGVSGKHLAPLKAAPNFRIKRYDTGSGAAYVGASVGTKPSDDKSFRQAVAWAVDRERVVQQALGGYGLPSAAPWPRSSPAHTEADRIHYTHDPGKARALLKSSGVSTRTRVPLGHPSQPLHTAIAEIVQYDLEQAGIRTELQPHDSATFQKKLISGTMPALWVNLHGFAQVHPATLAVSAYPFNEAKNTSGFRSKAYTDAVRAAWQQRDADGPAAHARYQRVSDQLLEEAFIIDLAIQDQVEVAAARLRGATLNKFSYLSLDHAYLA</sequence>
<evidence type="ECO:0000313" key="6">
    <source>
        <dbReference type="Proteomes" id="UP000263094"/>
    </source>
</evidence>
<reference evidence="5 6" key="1">
    <citation type="submission" date="2018-08" db="EMBL/GenBank/DDBJ databases">
        <title>Isolation, diversity and antifungal activity of Actinobacteria from wheat.</title>
        <authorList>
            <person name="Han C."/>
        </authorList>
    </citation>
    <scope>NUCLEOTIDE SEQUENCE [LARGE SCALE GENOMIC DNA]</scope>
    <source>
        <strain evidence="5 6">NEAU-YY421</strain>
    </source>
</reference>